<dbReference type="PANTHER" id="PTHR30435:SF19">
    <property type="entry name" value="FLAGELLAR BASAL-BODY ROD PROTEIN FLGG"/>
    <property type="match status" value="1"/>
</dbReference>
<evidence type="ECO:0000256" key="1">
    <source>
        <dbReference type="ARBA" id="ARBA00009677"/>
    </source>
</evidence>
<dbReference type="Pfam" id="PF00460">
    <property type="entry name" value="Flg_bb_rod"/>
    <property type="match status" value="1"/>
</dbReference>
<dbReference type="InterPro" id="IPR001444">
    <property type="entry name" value="Flag_bb_rod_N"/>
</dbReference>
<comment type="subcellular location">
    <subcellularLocation>
        <location evidence="2">Bacterial flagellum basal body</location>
    </subcellularLocation>
</comment>
<dbReference type="InterPro" id="IPR020013">
    <property type="entry name" value="Flagellar_FlgE/F/G"/>
</dbReference>
<dbReference type="Pfam" id="PF22692">
    <property type="entry name" value="LlgE_F_G_D1"/>
    <property type="match status" value="1"/>
</dbReference>
<dbReference type="InterPro" id="IPR010930">
    <property type="entry name" value="Flg_bb/hook_C_dom"/>
</dbReference>
<sequence>MYKGFYDLTSAMLTQTRNLDVIGNNMSNTATTGYKADRYADTTFDEVMRSRVGNKQKAPQALGTTTSYITALDEVYTDHSQGGLEQTGLPFDFAIEGEGYFAVQSASGRVYTRNGSFMLDDQGYLYLAGQGRVLGQNGQPIYLGTDHITALTDGTIMGPDGRVLGALGVFAFADPAQTLEKTGEGMFTANIQPQAAGNRIIHHKMIERSNIDLVQQMTEMMTCQRALQSSSQLSKMYDQLMTKTSTELGRV</sequence>
<evidence type="ECO:0000256" key="2">
    <source>
        <dbReference type="RuleBase" id="RU362116"/>
    </source>
</evidence>
<dbReference type="InterPro" id="IPR053967">
    <property type="entry name" value="LlgE_F_G-like_D1"/>
</dbReference>
<dbReference type="GO" id="GO:0009425">
    <property type="term" value="C:bacterial-type flagellum basal body"/>
    <property type="evidence" value="ECO:0007669"/>
    <property type="project" value="UniProtKB-SubCell"/>
</dbReference>
<dbReference type="NCBIfam" id="TIGR03506">
    <property type="entry name" value="FlgEFG_subfam"/>
    <property type="match status" value="1"/>
</dbReference>
<evidence type="ECO:0000259" key="3">
    <source>
        <dbReference type="Pfam" id="PF00460"/>
    </source>
</evidence>
<dbReference type="EMBL" id="JACOPL010000005">
    <property type="protein sequence ID" value="MBC5725103.1"/>
    <property type="molecule type" value="Genomic_DNA"/>
</dbReference>
<evidence type="ECO:0000259" key="5">
    <source>
        <dbReference type="Pfam" id="PF22692"/>
    </source>
</evidence>
<dbReference type="InterPro" id="IPR037925">
    <property type="entry name" value="FlgE/F/G-like"/>
</dbReference>
<dbReference type="GO" id="GO:0071978">
    <property type="term" value="P:bacterial-type flagellum-dependent swarming motility"/>
    <property type="evidence" value="ECO:0007669"/>
    <property type="project" value="TreeGrafter"/>
</dbReference>
<dbReference type="InterPro" id="IPR019776">
    <property type="entry name" value="Flagellar_basal_body_rod_CS"/>
</dbReference>
<keyword evidence="6" id="KW-0282">Flagellum</keyword>
<comment type="similarity">
    <text evidence="1 2">Belongs to the flagella basal body rod proteins family.</text>
</comment>
<name>A0A923LUV6_9FIRM</name>
<comment type="caution">
    <text evidence="6">The sequence shown here is derived from an EMBL/GenBank/DDBJ whole genome shotgun (WGS) entry which is preliminary data.</text>
</comment>
<dbReference type="Proteomes" id="UP000606499">
    <property type="component" value="Unassembled WGS sequence"/>
</dbReference>
<keyword evidence="6" id="KW-0969">Cilium</keyword>
<evidence type="ECO:0000313" key="6">
    <source>
        <dbReference type="EMBL" id="MBC5725103.1"/>
    </source>
</evidence>
<proteinExistence type="inferred from homology"/>
<reference evidence="6" key="1">
    <citation type="submission" date="2020-08" db="EMBL/GenBank/DDBJ databases">
        <title>Genome public.</title>
        <authorList>
            <person name="Liu C."/>
            <person name="Sun Q."/>
        </authorList>
    </citation>
    <scope>NUCLEOTIDE SEQUENCE</scope>
    <source>
        <strain evidence="6">NSJ-28</strain>
    </source>
</reference>
<gene>
    <name evidence="6" type="ORF">H8S45_06485</name>
</gene>
<dbReference type="PANTHER" id="PTHR30435">
    <property type="entry name" value="FLAGELLAR PROTEIN"/>
    <property type="match status" value="1"/>
</dbReference>
<protein>
    <submittedName>
        <fullName evidence="6">Flagellar hook-basal body protein</fullName>
    </submittedName>
</protein>
<dbReference type="SUPFAM" id="SSF117143">
    <property type="entry name" value="Flagellar hook protein flgE"/>
    <property type="match status" value="1"/>
</dbReference>
<dbReference type="RefSeq" id="WP_054327101.1">
    <property type="nucleotide sequence ID" value="NZ_JACOPL010000005.1"/>
</dbReference>
<feature type="domain" description="Flagellar hook protein FlgE/F/G-like D1" evidence="5">
    <location>
        <begin position="94"/>
        <end position="134"/>
    </location>
</feature>
<dbReference type="AlphaFoldDB" id="A0A923LUV6"/>
<evidence type="ECO:0000259" key="4">
    <source>
        <dbReference type="Pfam" id="PF06429"/>
    </source>
</evidence>
<keyword evidence="2" id="KW-0975">Bacterial flagellum</keyword>
<accession>A0A923LUV6</accession>
<feature type="domain" description="Flagellar basal body rod protein N-terminal" evidence="3">
    <location>
        <begin position="8"/>
        <end position="35"/>
    </location>
</feature>
<organism evidence="6 7">
    <name type="scientific">Agathobaculum faecis</name>
    <dbReference type="NCBI Taxonomy" id="2763013"/>
    <lineage>
        <taxon>Bacteria</taxon>
        <taxon>Bacillati</taxon>
        <taxon>Bacillota</taxon>
        <taxon>Clostridia</taxon>
        <taxon>Eubacteriales</taxon>
        <taxon>Butyricicoccaceae</taxon>
        <taxon>Agathobaculum</taxon>
    </lineage>
</organism>
<keyword evidence="7" id="KW-1185">Reference proteome</keyword>
<dbReference type="PROSITE" id="PS00588">
    <property type="entry name" value="FLAGELLA_BB_ROD"/>
    <property type="match status" value="1"/>
</dbReference>
<dbReference type="Pfam" id="PF06429">
    <property type="entry name" value="Flg_bbr_C"/>
    <property type="match status" value="1"/>
</dbReference>
<feature type="domain" description="Flagellar basal-body/hook protein C-terminal" evidence="4">
    <location>
        <begin position="205"/>
        <end position="245"/>
    </location>
</feature>
<evidence type="ECO:0000313" key="7">
    <source>
        <dbReference type="Proteomes" id="UP000606499"/>
    </source>
</evidence>
<keyword evidence="6" id="KW-0966">Cell projection</keyword>